<feature type="transmembrane region" description="Helical" evidence="6">
    <location>
        <begin position="137"/>
        <end position="157"/>
    </location>
</feature>
<feature type="transmembrane region" description="Helical" evidence="6">
    <location>
        <begin position="7"/>
        <end position="25"/>
    </location>
</feature>
<dbReference type="GO" id="GO:0016020">
    <property type="term" value="C:membrane"/>
    <property type="evidence" value="ECO:0007669"/>
    <property type="project" value="UniProtKB-SubCell"/>
</dbReference>
<feature type="transmembrane region" description="Helical" evidence="6">
    <location>
        <begin position="195"/>
        <end position="214"/>
    </location>
</feature>
<dbReference type="PANTHER" id="PTHR32322">
    <property type="entry name" value="INNER MEMBRANE TRANSPORTER"/>
    <property type="match status" value="1"/>
</dbReference>
<dbReference type="SUPFAM" id="SSF103481">
    <property type="entry name" value="Multidrug resistance efflux transporter EmrE"/>
    <property type="match status" value="2"/>
</dbReference>
<proteinExistence type="inferred from homology"/>
<feature type="transmembrane region" description="Helical" evidence="6">
    <location>
        <begin position="112"/>
        <end position="130"/>
    </location>
</feature>
<comment type="caution">
    <text evidence="8">The sequence shown here is derived from an EMBL/GenBank/DDBJ whole genome shotgun (WGS) entry which is preliminary data.</text>
</comment>
<name>A0A926ZE42_9CYAN</name>
<evidence type="ECO:0000256" key="5">
    <source>
        <dbReference type="ARBA" id="ARBA00023136"/>
    </source>
</evidence>
<evidence type="ECO:0000256" key="4">
    <source>
        <dbReference type="ARBA" id="ARBA00022989"/>
    </source>
</evidence>
<accession>A0A926ZE42</accession>
<feature type="transmembrane region" description="Helical" evidence="6">
    <location>
        <begin position="163"/>
        <end position="183"/>
    </location>
</feature>
<dbReference type="AlphaFoldDB" id="A0A926ZE42"/>
<feature type="transmembrane region" description="Helical" evidence="6">
    <location>
        <begin position="255"/>
        <end position="275"/>
    </location>
</feature>
<gene>
    <name evidence="8" type="ORF">H6G03_00890</name>
</gene>
<keyword evidence="4 6" id="KW-1133">Transmembrane helix</keyword>
<dbReference type="InterPro" id="IPR050638">
    <property type="entry name" value="AA-Vitamin_Transporters"/>
</dbReference>
<feature type="domain" description="EamA" evidence="7">
    <location>
        <begin position="164"/>
        <end position="297"/>
    </location>
</feature>
<dbReference type="RefSeq" id="WP_190461082.1">
    <property type="nucleotide sequence ID" value="NZ_JACJPW010000001.1"/>
</dbReference>
<reference evidence="8" key="1">
    <citation type="journal article" date="2015" name="ISME J.">
        <title>Draft Genome Sequence of Streptomyces incarnatus NRRL8089, which Produces the Nucleoside Antibiotic Sinefungin.</title>
        <authorList>
            <person name="Oshima K."/>
            <person name="Hattori M."/>
            <person name="Shimizu H."/>
            <person name="Fukuda K."/>
            <person name="Nemoto M."/>
            <person name="Inagaki K."/>
            <person name="Tamura T."/>
        </authorList>
    </citation>
    <scope>NUCLEOTIDE SEQUENCE</scope>
    <source>
        <strain evidence="8">FACHB-1375</strain>
    </source>
</reference>
<evidence type="ECO:0000313" key="8">
    <source>
        <dbReference type="EMBL" id="MBD2179678.1"/>
    </source>
</evidence>
<keyword evidence="9" id="KW-1185">Reference proteome</keyword>
<evidence type="ECO:0000313" key="9">
    <source>
        <dbReference type="Proteomes" id="UP000641646"/>
    </source>
</evidence>
<sequence>MSTKESPIWAITCLVVAVITLSFSPILTRITENELGPYATTFNRFWIASLALILGSGVKILWDKQNERLPTTKEAYTIQDFFYLFLIASFDSACLVTWAWSLTKTTVANSNLLHNTTPIFAILGGWLLLSQYVNRRFLIGTSLALGGTLIIAFQDFHLAQDTLIGDSIALLSALFYAGVLLVTEHLRIKFETTTILIWNCSLSCLLLLPCTLLFEDRLFPVSFSGWLAVIALGLFCTLIGVGALFYTLEQFSSGFVSVMMLLEPIIAAFLAWAIFGERLSFLDGLTFVVVLSGIYLIKSDWSLDDSSSL</sequence>
<evidence type="ECO:0000259" key="7">
    <source>
        <dbReference type="Pfam" id="PF00892"/>
    </source>
</evidence>
<keyword evidence="3 6" id="KW-0812">Transmembrane</keyword>
<dbReference type="PANTHER" id="PTHR32322:SF2">
    <property type="entry name" value="EAMA DOMAIN-CONTAINING PROTEIN"/>
    <property type="match status" value="1"/>
</dbReference>
<dbReference type="InterPro" id="IPR000620">
    <property type="entry name" value="EamA_dom"/>
</dbReference>
<keyword evidence="5 6" id="KW-0472">Membrane</keyword>
<comment type="subcellular location">
    <subcellularLocation>
        <location evidence="1">Membrane</location>
        <topology evidence="1">Multi-pass membrane protein</topology>
    </subcellularLocation>
</comment>
<organism evidence="8 9">
    <name type="scientific">Aerosakkonema funiforme FACHB-1375</name>
    <dbReference type="NCBI Taxonomy" id="2949571"/>
    <lineage>
        <taxon>Bacteria</taxon>
        <taxon>Bacillati</taxon>
        <taxon>Cyanobacteriota</taxon>
        <taxon>Cyanophyceae</taxon>
        <taxon>Oscillatoriophycideae</taxon>
        <taxon>Aerosakkonematales</taxon>
        <taxon>Aerosakkonemataceae</taxon>
        <taxon>Aerosakkonema</taxon>
    </lineage>
</organism>
<feature type="transmembrane region" description="Helical" evidence="6">
    <location>
        <begin position="82"/>
        <end position="100"/>
    </location>
</feature>
<dbReference type="InterPro" id="IPR037185">
    <property type="entry name" value="EmrE-like"/>
</dbReference>
<feature type="domain" description="EamA" evidence="7">
    <location>
        <begin position="9"/>
        <end position="152"/>
    </location>
</feature>
<feature type="transmembrane region" description="Helical" evidence="6">
    <location>
        <begin position="226"/>
        <end position="248"/>
    </location>
</feature>
<reference evidence="8" key="2">
    <citation type="submission" date="2020-08" db="EMBL/GenBank/DDBJ databases">
        <authorList>
            <person name="Chen M."/>
            <person name="Teng W."/>
            <person name="Zhao L."/>
            <person name="Hu C."/>
            <person name="Zhou Y."/>
            <person name="Han B."/>
            <person name="Song L."/>
            <person name="Shu W."/>
        </authorList>
    </citation>
    <scope>NUCLEOTIDE SEQUENCE</scope>
    <source>
        <strain evidence="8">FACHB-1375</strain>
    </source>
</reference>
<evidence type="ECO:0000256" key="3">
    <source>
        <dbReference type="ARBA" id="ARBA00022692"/>
    </source>
</evidence>
<comment type="similarity">
    <text evidence="2">Belongs to the EamA transporter family.</text>
</comment>
<evidence type="ECO:0000256" key="2">
    <source>
        <dbReference type="ARBA" id="ARBA00007362"/>
    </source>
</evidence>
<dbReference type="EMBL" id="JACJPW010000001">
    <property type="protein sequence ID" value="MBD2179678.1"/>
    <property type="molecule type" value="Genomic_DNA"/>
</dbReference>
<feature type="transmembrane region" description="Helical" evidence="6">
    <location>
        <begin position="281"/>
        <end position="297"/>
    </location>
</feature>
<evidence type="ECO:0000256" key="1">
    <source>
        <dbReference type="ARBA" id="ARBA00004141"/>
    </source>
</evidence>
<dbReference type="Proteomes" id="UP000641646">
    <property type="component" value="Unassembled WGS sequence"/>
</dbReference>
<evidence type="ECO:0000256" key="6">
    <source>
        <dbReference type="SAM" id="Phobius"/>
    </source>
</evidence>
<protein>
    <submittedName>
        <fullName evidence="8">DMT family transporter</fullName>
    </submittedName>
</protein>
<feature type="transmembrane region" description="Helical" evidence="6">
    <location>
        <begin position="45"/>
        <end position="62"/>
    </location>
</feature>
<dbReference type="Pfam" id="PF00892">
    <property type="entry name" value="EamA"/>
    <property type="match status" value="2"/>
</dbReference>